<name>A0A4T2GTW9_STRSU</name>
<reference evidence="1 2" key="1">
    <citation type="submission" date="2019-04" db="EMBL/GenBank/DDBJ databases">
        <title>Genome analysis of Streptococcus suis strain WUSS327.</title>
        <authorList>
            <person name="Chen H."/>
            <person name="Gao X."/>
            <person name="Wu Z."/>
        </authorList>
    </citation>
    <scope>NUCLEOTIDE SEQUENCE [LARGE SCALE GENOMIC DNA]</scope>
    <source>
        <strain evidence="1 2">WUSS327</strain>
    </source>
</reference>
<evidence type="ECO:0000313" key="1">
    <source>
        <dbReference type="EMBL" id="TII02220.1"/>
    </source>
</evidence>
<gene>
    <name evidence="1" type="ORF">FAJ35_05595</name>
</gene>
<dbReference type="Proteomes" id="UP000309259">
    <property type="component" value="Unassembled WGS sequence"/>
</dbReference>
<sequence length="91" mass="10641">MGKNSTIHRRVRLPTPAQLIRSDLECKTRTNLPINHCAEMLTLTLRSGAGLFAQPRFLSVYRHFHKNVYCQFYPPICTKPNKIWRNKMEAL</sequence>
<organism evidence="1 2">
    <name type="scientific">Streptococcus suis</name>
    <dbReference type="NCBI Taxonomy" id="1307"/>
    <lineage>
        <taxon>Bacteria</taxon>
        <taxon>Bacillati</taxon>
        <taxon>Bacillota</taxon>
        <taxon>Bacilli</taxon>
        <taxon>Lactobacillales</taxon>
        <taxon>Streptococcaceae</taxon>
        <taxon>Streptococcus</taxon>
    </lineage>
</organism>
<accession>A0A4T2GTW9</accession>
<dbReference type="EMBL" id="SSXL01000016">
    <property type="protein sequence ID" value="TII02220.1"/>
    <property type="molecule type" value="Genomic_DNA"/>
</dbReference>
<proteinExistence type="predicted"/>
<dbReference type="AlphaFoldDB" id="A0A4T2GTW9"/>
<protein>
    <submittedName>
        <fullName evidence="1">Uncharacterized protein</fullName>
    </submittedName>
</protein>
<evidence type="ECO:0000313" key="2">
    <source>
        <dbReference type="Proteomes" id="UP000309259"/>
    </source>
</evidence>
<comment type="caution">
    <text evidence="1">The sequence shown here is derived from an EMBL/GenBank/DDBJ whole genome shotgun (WGS) entry which is preliminary data.</text>
</comment>